<reference evidence="5" key="2">
    <citation type="submission" date="2025-08" db="UniProtKB">
        <authorList>
            <consortium name="Ensembl"/>
        </authorList>
    </citation>
    <scope>IDENTIFICATION</scope>
</reference>
<dbReference type="InterPro" id="IPR027483">
    <property type="entry name" value="PInositol-4-P-4/5-kinase_C_sf"/>
</dbReference>
<evidence type="ECO:0000259" key="4">
    <source>
        <dbReference type="PROSITE" id="PS51455"/>
    </source>
</evidence>
<dbReference type="GO" id="GO:0016308">
    <property type="term" value="F:1-phosphatidylinositol-4-phosphate 5-kinase activity"/>
    <property type="evidence" value="ECO:0007669"/>
    <property type="project" value="TreeGrafter"/>
</dbReference>
<evidence type="ECO:0000256" key="1">
    <source>
        <dbReference type="ARBA" id="ARBA00004496"/>
    </source>
</evidence>
<dbReference type="GeneTree" id="ENSGT00940000156639"/>
<dbReference type="FunFam" id="3.30.800.10:FF:000001">
    <property type="entry name" value="phosphatidylinositol 4-phosphate 5-kinase type-1 gamma"/>
    <property type="match status" value="1"/>
</dbReference>
<dbReference type="PANTHER" id="PTHR23086:SF34">
    <property type="entry name" value="PHOSPHATIDYLINOSITOL 4-PHOSPHATE 5-KINASE TYPE-1 BETA"/>
    <property type="match status" value="1"/>
</dbReference>
<dbReference type="GO" id="GO:0005886">
    <property type="term" value="C:plasma membrane"/>
    <property type="evidence" value="ECO:0007669"/>
    <property type="project" value="TreeGrafter"/>
</dbReference>
<keyword evidence="3" id="KW-0418">Kinase</keyword>
<evidence type="ECO:0000313" key="5">
    <source>
        <dbReference type="Ensembl" id="ENSPNAP00000059514.1"/>
    </source>
</evidence>
<dbReference type="Ensembl" id="ENSPNAT00000085329.1">
    <property type="protein sequence ID" value="ENSPNAP00000059514.1"/>
    <property type="gene ID" value="ENSPNAG00000019458.2"/>
</dbReference>
<dbReference type="SMART" id="SM00330">
    <property type="entry name" value="PIPKc"/>
    <property type="match status" value="1"/>
</dbReference>
<dbReference type="GO" id="GO:0005737">
    <property type="term" value="C:cytoplasm"/>
    <property type="evidence" value="ECO:0007669"/>
    <property type="project" value="UniProtKB-SubCell"/>
</dbReference>
<accession>A0AAR2KAK9</accession>
<dbReference type="InterPro" id="IPR023610">
    <property type="entry name" value="PInositol-4/5-P-5/4-kinase"/>
</dbReference>
<dbReference type="PROSITE" id="PS51455">
    <property type="entry name" value="PIPK"/>
    <property type="match status" value="1"/>
</dbReference>
<keyword evidence="3" id="KW-0067">ATP-binding</keyword>
<dbReference type="InterPro" id="IPR002498">
    <property type="entry name" value="PInositol-4-P-4/5-kinase_core"/>
</dbReference>
<keyword evidence="3" id="KW-0547">Nucleotide-binding</keyword>
<dbReference type="Proteomes" id="UP001501920">
    <property type="component" value="Chromosome 28"/>
</dbReference>
<protein>
    <recommendedName>
        <fullName evidence="4">PIPK domain-containing protein</fullName>
    </recommendedName>
</protein>
<reference evidence="5" key="3">
    <citation type="submission" date="2025-09" db="UniProtKB">
        <authorList>
            <consortium name="Ensembl"/>
        </authorList>
    </citation>
    <scope>IDENTIFICATION</scope>
</reference>
<dbReference type="SUPFAM" id="SSF56104">
    <property type="entry name" value="SAICAR synthase-like"/>
    <property type="match status" value="1"/>
</dbReference>
<keyword evidence="3" id="KW-0808">Transferase</keyword>
<dbReference type="AlphaFoldDB" id="A0AAR2KAK9"/>
<dbReference type="GO" id="GO:0005524">
    <property type="term" value="F:ATP binding"/>
    <property type="evidence" value="ECO:0007669"/>
    <property type="project" value="UniProtKB-UniRule"/>
</dbReference>
<evidence type="ECO:0000313" key="6">
    <source>
        <dbReference type="Proteomes" id="UP001501920"/>
    </source>
</evidence>
<dbReference type="Gene3D" id="3.30.810.10">
    <property type="entry name" value="2-Layer Sandwich"/>
    <property type="match status" value="1"/>
</dbReference>
<dbReference type="GO" id="GO:0046854">
    <property type="term" value="P:phosphatidylinositol phosphate biosynthetic process"/>
    <property type="evidence" value="ECO:0007669"/>
    <property type="project" value="TreeGrafter"/>
</dbReference>
<dbReference type="InterPro" id="IPR027484">
    <property type="entry name" value="PInositol-4-P-5-kinase_N"/>
</dbReference>
<dbReference type="PANTHER" id="PTHR23086">
    <property type="entry name" value="PHOSPHATIDYLINOSITOL-4-PHOSPHATE 5-KINASE"/>
    <property type="match status" value="1"/>
</dbReference>
<organism evidence="5 6">
    <name type="scientific">Pygocentrus nattereri</name>
    <name type="common">Red-bellied piranha</name>
    <dbReference type="NCBI Taxonomy" id="42514"/>
    <lineage>
        <taxon>Eukaryota</taxon>
        <taxon>Metazoa</taxon>
        <taxon>Chordata</taxon>
        <taxon>Craniata</taxon>
        <taxon>Vertebrata</taxon>
        <taxon>Euteleostomi</taxon>
        <taxon>Actinopterygii</taxon>
        <taxon>Neopterygii</taxon>
        <taxon>Teleostei</taxon>
        <taxon>Ostariophysi</taxon>
        <taxon>Characiformes</taxon>
        <taxon>Characoidei</taxon>
        <taxon>Pygocentrus</taxon>
    </lineage>
</organism>
<keyword evidence="6" id="KW-1185">Reference proteome</keyword>
<proteinExistence type="predicted"/>
<keyword evidence="2" id="KW-0963">Cytoplasm</keyword>
<sequence>LIINTEKGTVFILVICVHVFHQTTSSTLKGAIQLGIGYTVGNLTSKPDRDVLMQDFYVVESVFLPSEGSNLTPAHHYPDFRFKTYAPLAFRYFRELFGIKPDDYLYSICKEPLIELSNPGASSSLFFLTSDDEFIIKTVQHKEAEFLQKLLPGYYMNLNQNPRTLLPKFYGLYCVQSGGMNIRVVVMNNVLPRSLKMHYKYDLKGSTYKRRASRKEREKSCPTYKDLDFQDMHEGLYFDTETYNALIKTLQRDCRVLESFKIMDYSLLLGVHVLDQNHRDGNVSGGDGKRPVGQRVLYSTAMESIQGDGKAAEAITTDDTMGGIPARTNRGEKLLIFLGIIDILQSYRFIKKLEHSWKALVYDGDTVSVHRPGFYANRFLKFMSTRVFRKIQSDGTTFLTSTCLFVFSSVFGSYLRPDLVAVTHALGEASSVGTSVSSSSMFISDRYLEARSNDRCDIGSCSTFTLEDSAICLTSEQSTMDMDRDDGSVLDVYLVSVYVYLLWTHLSDL</sequence>
<dbReference type="Pfam" id="PF01504">
    <property type="entry name" value="PIP5K"/>
    <property type="match status" value="1"/>
</dbReference>
<name>A0AAR2KAK9_PYGNA</name>
<comment type="subcellular location">
    <subcellularLocation>
        <location evidence="1">Cytoplasm</location>
    </subcellularLocation>
</comment>
<evidence type="ECO:0000256" key="2">
    <source>
        <dbReference type="ARBA" id="ARBA00022490"/>
    </source>
</evidence>
<feature type="domain" description="PIPK" evidence="4">
    <location>
        <begin position="24"/>
        <end position="387"/>
    </location>
</feature>
<reference evidence="5 6" key="1">
    <citation type="submission" date="2020-10" db="EMBL/GenBank/DDBJ databases">
        <title>Pygocentrus nattereri (red-bellied piranha) genome, fPygNat1, primary haplotype.</title>
        <authorList>
            <person name="Myers G."/>
            <person name="Meyer A."/>
            <person name="Karagic N."/>
            <person name="Pippel M."/>
            <person name="Winkler S."/>
            <person name="Tracey A."/>
            <person name="Wood J."/>
            <person name="Formenti G."/>
            <person name="Howe K."/>
            <person name="Fedrigo O."/>
            <person name="Jarvis E.D."/>
        </authorList>
    </citation>
    <scope>NUCLEOTIDE SEQUENCE [LARGE SCALE GENOMIC DNA]</scope>
</reference>
<dbReference type="Gene3D" id="3.30.800.10">
    <property type="entry name" value="Phosphatidylinositol Phosphate Kinase II Beta"/>
    <property type="match status" value="1"/>
</dbReference>
<evidence type="ECO:0000256" key="3">
    <source>
        <dbReference type="PROSITE-ProRule" id="PRU00781"/>
    </source>
</evidence>